<dbReference type="PROSITE" id="PS50020">
    <property type="entry name" value="WW_DOMAIN_2"/>
    <property type="match status" value="2"/>
</dbReference>
<dbReference type="PROSITE" id="PS50178">
    <property type="entry name" value="ZF_FYVE"/>
    <property type="match status" value="1"/>
</dbReference>
<organism evidence="8">
    <name type="scientific">Aphanomyces astaci</name>
    <name type="common">Crayfish plague agent</name>
    <dbReference type="NCBI Taxonomy" id="112090"/>
    <lineage>
        <taxon>Eukaryota</taxon>
        <taxon>Sar</taxon>
        <taxon>Stramenopiles</taxon>
        <taxon>Oomycota</taxon>
        <taxon>Saprolegniomycetes</taxon>
        <taxon>Saprolegniales</taxon>
        <taxon>Verrucalvaceae</taxon>
        <taxon>Aphanomyces</taxon>
    </lineage>
</organism>
<gene>
    <name evidence="8" type="ORF">H257_03385</name>
</gene>
<dbReference type="SMART" id="SM00185">
    <property type="entry name" value="ARM"/>
    <property type="match status" value="5"/>
</dbReference>
<feature type="compositionally biased region" description="Polar residues" evidence="5">
    <location>
        <begin position="82"/>
        <end position="95"/>
    </location>
</feature>
<dbReference type="InterPro" id="IPR036020">
    <property type="entry name" value="WW_dom_sf"/>
</dbReference>
<evidence type="ECO:0008006" key="9">
    <source>
        <dbReference type="Google" id="ProtNLM"/>
    </source>
</evidence>
<dbReference type="PROSITE" id="PS01159">
    <property type="entry name" value="WW_DOMAIN_1"/>
    <property type="match status" value="2"/>
</dbReference>
<feature type="compositionally biased region" description="Basic and acidic residues" evidence="5">
    <location>
        <begin position="1659"/>
        <end position="1672"/>
    </location>
</feature>
<dbReference type="SMART" id="SM00064">
    <property type="entry name" value="FYVE"/>
    <property type="match status" value="1"/>
</dbReference>
<feature type="region of interest" description="Disordered" evidence="5">
    <location>
        <begin position="82"/>
        <end position="105"/>
    </location>
</feature>
<dbReference type="InterPro" id="IPR001202">
    <property type="entry name" value="WW_dom"/>
</dbReference>
<dbReference type="Pfam" id="PF01363">
    <property type="entry name" value="FYVE"/>
    <property type="match status" value="1"/>
</dbReference>
<dbReference type="InterPro" id="IPR000225">
    <property type="entry name" value="Armadillo"/>
</dbReference>
<reference evidence="8" key="1">
    <citation type="submission" date="2013-12" db="EMBL/GenBank/DDBJ databases">
        <title>The Genome Sequence of Aphanomyces astaci APO3.</title>
        <authorList>
            <consortium name="The Broad Institute Genomics Platform"/>
            <person name="Russ C."/>
            <person name="Tyler B."/>
            <person name="van West P."/>
            <person name="Dieguez-Uribeondo J."/>
            <person name="Young S.K."/>
            <person name="Zeng Q."/>
            <person name="Gargeya S."/>
            <person name="Fitzgerald M."/>
            <person name="Abouelleil A."/>
            <person name="Alvarado L."/>
            <person name="Chapman S.B."/>
            <person name="Gainer-Dewar J."/>
            <person name="Goldberg J."/>
            <person name="Griggs A."/>
            <person name="Gujja S."/>
            <person name="Hansen M."/>
            <person name="Howarth C."/>
            <person name="Imamovic A."/>
            <person name="Ireland A."/>
            <person name="Larimer J."/>
            <person name="McCowan C."/>
            <person name="Murphy C."/>
            <person name="Pearson M."/>
            <person name="Poon T.W."/>
            <person name="Priest M."/>
            <person name="Roberts A."/>
            <person name="Saif S."/>
            <person name="Shea T."/>
            <person name="Sykes S."/>
            <person name="Wortman J."/>
            <person name="Nusbaum C."/>
            <person name="Birren B."/>
        </authorList>
    </citation>
    <scope>NUCLEOTIDE SEQUENCE [LARGE SCALE GENOMIC DNA]</scope>
    <source>
        <strain evidence="8">APO3</strain>
    </source>
</reference>
<evidence type="ECO:0000259" key="6">
    <source>
        <dbReference type="PROSITE" id="PS50020"/>
    </source>
</evidence>
<dbReference type="PANTHER" id="PTHR23164:SF30">
    <property type="entry name" value="EARLY ENDOSOME ANTIGEN 1"/>
    <property type="match status" value="1"/>
</dbReference>
<dbReference type="CDD" id="cd00201">
    <property type="entry name" value="WW"/>
    <property type="match status" value="2"/>
</dbReference>
<dbReference type="Pfam" id="PF00397">
    <property type="entry name" value="WW"/>
    <property type="match status" value="2"/>
</dbReference>
<dbReference type="InterPro" id="IPR016024">
    <property type="entry name" value="ARM-type_fold"/>
</dbReference>
<dbReference type="RefSeq" id="XP_009825718.1">
    <property type="nucleotide sequence ID" value="XM_009827416.1"/>
</dbReference>
<dbReference type="InterPro" id="IPR011011">
    <property type="entry name" value="Znf_FYVE_PHD"/>
</dbReference>
<dbReference type="Gene3D" id="1.25.10.10">
    <property type="entry name" value="Leucine-rich Repeat Variant"/>
    <property type="match status" value="2"/>
</dbReference>
<feature type="compositionally biased region" description="Low complexity" evidence="5">
    <location>
        <begin position="1687"/>
        <end position="1701"/>
    </location>
</feature>
<evidence type="ECO:0000256" key="5">
    <source>
        <dbReference type="SAM" id="MobiDB-lite"/>
    </source>
</evidence>
<feature type="domain" description="WW" evidence="6">
    <location>
        <begin position="34"/>
        <end position="67"/>
    </location>
</feature>
<sequence length="1941" mass="209375">MLAPGWEQVQDAQGRVFYVNHDTKETSWTPPSSLPLPPGWEELRDAQGRVYFVDHATRTTTWIDPRESQLHQMANELDRYANQSSRDSTTLSSVEPTVEYAPTSPVDFSQPSIAAAAVHRGSMPSLSSPVQPPILRSSSSGSSTLHLSISTPLVRTSSFGGTALSSYFPPVVVPDGARQDCTQCRLKFGVLRRRHHCRLCGGLYCAECADFKVSIPTLEGRATVCRRCHRNALANDFYSIGSLVTLLIKQPGSVPQKVEKLRALAIALSAGRKESDASMGPEPLAQLNDLASVGGISVLCDLLHPTDPQDVQIHVLMVLANSLALYNAVSKSHAADSFTQSGACQPLIQCLSSGVEDLELQSIRTMFHLCKAKGTTGQDALRRVGATVQLCELLSASSDASVPVKMDATKCLHVYMVNNPACRDEVVGHNGLTILVQTLLLLTATSPDADVDVVVETLLLCLESEFVQQYPIERAFVAPLFGALQPHFVSEPATLTLTTALVAADHARYAAVCATLAGVMDALVLCLDEAEVVSAAALKVLRTMCPVGACQPSVARGIASANGLVRVLQWLAKITSVMPVQSQDENDEISFQEDLLTILNAFCSQVEYVGDVVGYQGVPILLALFTYQPRVLELSARAIAQLAKASPAVLNELIPFGASQGFEQILGNPRASVGTKESALVFYTLMGERSSDIILSAAGAVALFGLVDDRALHKLALGAIGSLTGGGYNHRSTHRLELQHQVVASLYGAVLHPLLVGGTPDLDVLTLALQVVRNTSHISSAVDLGVVEAVVACLPREVPGLAWDVLVQCLQCAAATAWTHVGTLQAVYRHILTVLIDQPDSNVIQSLLRCLEIALAHPGWKTIFVAWVLSQQQMFIDFCEALGERLDRAYVAPRPGVEVGTLLAVVSALCRVRRLVPLLLQADLHVSVLNGLKSPDDDVVDVVLACMQAFLPHVPFQTAALAPNSVVVDRLVHLYSLDNVQAAHLLSTLSQNHDQFPVSTAFVTTLLHQLESSTAATRSLSEHILSHVTDELLYAQHPVWTYIVDTRNLRIVNHILLHITSHNHVLIATIGCGQVIVDPTSHEASTFQEALLQLLVQSTHVKVRGMAVEALATLVVPANPPLPYNENEDVVADTISSSSSFFTCPFARAILSTLPSHPLAVATLIRFALETKHWDLEPFWQQVATYRMRAKFVEAMRDNVHESSVVALSAFLASSKLLKTREVNSLVSVASGIAQRINAQPDDDSSTSSTTTVWLTLMLHMSGVSRLAHAMIDGGAVECMMERLGQYESCQTVLIHLLRYKSATERLLNGHGVARLLSLVDSNQSNRHVLLELLGIVSTIAHHQKAFRVAMLGSLKLWASLLHQSISSSYDVALATLVVQVLASLCELYEIRVQVVVVPDIYMDLITWLHHVATSSDTAHDLILNALTLIHYRVVATTTSSSPASMSNGHDDQDQHVVLDLVLGLAVLERQTYLSVYLKALETMHALWSSSTTLFHDDPRWRLIFEHLSALFLAGFPTGAPPDVQTALLPFATDLGLHRTSIVPNQLLQWLVLSSFDANHPLVFPLLVQLVCTSPSFVLFLRTHTHFMTSLRVLNHPLARRIYVLLGQDVCVALSDHAKAVDGCSLGHGDADDEDEEDEGAPDTSVGFVDQDGAASSPESHEDPSAANHHDNDNDDQALWNNLPPNTTTTGAPQPTTAAPTSVGSAPFATFENHDQVLNSRRSSSASTPYDATGGYSSSTHPSSPAAAPPSVAEDSVTCRHCSGVVTVPPGVLAYLDTVPCPHCHLPLGSTSSSSSAAASDTKTVSCTQCSRPLHLPDGLDLPEVMCPYCNAINKLNRHSSPPPPPTSGSSRPKTMKCGYCSHTFLAQSNQPTIQCPKCTNVSRVEGFDCTTTITFLHVISLISWLVVAMIKVNCASCGTLLALPAGVKSYKCMKCAHVQK</sequence>
<dbReference type="SMART" id="SM00456">
    <property type="entry name" value="WW"/>
    <property type="match status" value="2"/>
</dbReference>
<feature type="domain" description="WW" evidence="6">
    <location>
        <begin position="1"/>
        <end position="33"/>
    </location>
</feature>
<dbReference type="STRING" id="112090.W4GXG0"/>
<dbReference type="InterPro" id="IPR013083">
    <property type="entry name" value="Znf_RING/FYVE/PHD"/>
</dbReference>
<dbReference type="InterPro" id="IPR017455">
    <property type="entry name" value="Znf_FYVE-rel"/>
</dbReference>
<feature type="region of interest" description="Disordered" evidence="5">
    <location>
        <begin position="1623"/>
        <end position="1752"/>
    </location>
</feature>
<proteinExistence type="predicted"/>
<feature type="compositionally biased region" description="Acidic residues" evidence="5">
    <location>
        <begin position="1631"/>
        <end position="1641"/>
    </location>
</feature>
<evidence type="ECO:0000256" key="2">
    <source>
        <dbReference type="ARBA" id="ARBA00022771"/>
    </source>
</evidence>
<name>W4GXG0_APHAT</name>
<evidence type="ECO:0000256" key="3">
    <source>
        <dbReference type="ARBA" id="ARBA00022833"/>
    </source>
</evidence>
<dbReference type="OrthoDB" id="3045089at2759"/>
<evidence type="ECO:0000256" key="4">
    <source>
        <dbReference type="PROSITE-ProRule" id="PRU00091"/>
    </source>
</evidence>
<dbReference type="GO" id="GO:0008270">
    <property type="term" value="F:zinc ion binding"/>
    <property type="evidence" value="ECO:0007669"/>
    <property type="project" value="UniProtKB-KW"/>
</dbReference>
<dbReference type="VEuPathDB" id="FungiDB:H257_03385"/>
<evidence type="ECO:0000259" key="7">
    <source>
        <dbReference type="PROSITE" id="PS50178"/>
    </source>
</evidence>
<dbReference type="Gene3D" id="2.20.70.10">
    <property type="match status" value="2"/>
</dbReference>
<keyword evidence="2 4" id="KW-0863">Zinc-finger</keyword>
<dbReference type="InterPro" id="IPR000306">
    <property type="entry name" value="Znf_FYVE"/>
</dbReference>
<dbReference type="PANTHER" id="PTHR23164">
    <property type="entry name" value="EARLY ENDOSOME ANTIGEN 1"/>
    <property type="match status" value="1"/>
</dbReference>
<dbReference type="NCBIfam" id="TIGR01053">
    <property type="entry name" value="LSD1"/>
    <property type="match status" value="1"/>
</dbReference>
<dbReference type="InterPro" id="IPR011989">
    <property type="entry name" value="ARM-like"/>
</dbReference>
<protein>
    <recommendedName>
        <fullName evidence="9">HECT-type E3 ubiquitin transferase</fullName>
    </recommendedName>
</protein>
<feature type="compositionally biased region" description="Low complexity" evidence="5">
    <location>
        <begin position="1737"/>
        <end position="1752"/>
    </location>
</feature>
<keyword evidence="3" id="KW-0862">Zinc</keyword>
<dbReference type="SUPFAM" id="SSF51045">
    <property type="entry name" value="WW domain"/>
    <property type="match status" value="2"/>
</dbReference>
<evidence type="ECO:0000313" key="8">
    <source>
        <dbReference type="EMBL" id="ETV84026.1"/>
    </source>
</evidence>
<dbReference type="EMBL" id="KI913119">
    <property type="protein sequence ID" value="ETV84026.1"/>
    <property type="molecule type" value="Genomic_DNA"/>
</dbReference>
<dbReference type="SUPFAM" id="SSF48371">
    <property type="entry name" value="ARM repeat"/>
    <property type="match status" value="3"/>
</dbReference>
<accession>W4GXG0</accession>
<dbReference type="GeneID" id="20805381"/>
<feature type="domain" description="FYVE-type" evidence="7">
    <location>
        <begin position="175"/>
        <end position="233"/>
    </location>
</feature>
<dbReference type="SUPFAM" id="SSF57903">
    <property type="entry name" value="FYVE/PHD zinc finger"/>
    <property type="match status" value="1"/>
</dbReference>
<feature type="compositionally biased region" description="Polar residues" evidence="5">
    <location>
        <begin position="1716"/>
        <end position="1730"/>
    </location>
</feature>
<keyword evidence="1" id="KW-0479">Metal-binding</keyword>
<dbReference type="Gene3D" id="3.30.40.10">
    <property type="entry name" value="Zinc/RING finger domain, C3HC4 (zinc finger)"/>
    <property type="match status" value="1"/>
</dbReference>
<evidence type="ECO:0000256" key="1">
    <source>
        <dbReference type="ARBA" id="ARBA00022723"/>
    </source>
</evidence>